<evidence type="ECO:0000256" key="5">
    <source>
        <dbReference type="ARBA" id="ARBA00023125"/>
    </source>
</evidence>
<dbReference type="CDD" id="cd17574">
    <property type="entry name" value="REC_OmpR"/>
    <property type="match status" value="1"/>
</dbReference>
<evidence type="ECO:0000256" key="6">
    <source>
        <dbReference type="ARBA" id="ARBA00023163"/>
    </source>
</evidence>
<keyword evidence="6" id="KW-0804">Transcription</keyword>
<dbReference type="Gene3D" id="1.10.10.10">
    <property type="entry name" value="Winged helix-like DNA-binding domain superfamily/Winged helix DNA-binding domain"/>
    <property type="match status" value="1"/>
</dbReference>
<feature type="domain" description="Response regulatory" evidence="10">
    <location>
        <begin position="3"/>
        <end position="116"/>
    </location>
</feature>
<feature type="modified residue" description="4-aspartylphosphate" evidence="8">
    <location>
        <position position="52"/>
    </location>
</feature>
<dbReference type="PROSITE" id="PS50110">
    <property type="entry name" value="RESPONSE_REGULATORY"/>
    <property type="match status" value="1"/>
</dbReference>
<dbReference type="PROSITE" id="PS51755">
    <property type="entry name" value="OMPR_PHOB"/>
    <property type="match status" value="1"/>
</dbReference>
<evidence type="ECO:0000256" key="2">
    <source>
        <dbReference type="ARBA" id="ARBA00022553"/>
    </source>
</evidence>
<keyword evidence="13" id="KW-1185">Reference proteome</keyword>
<evidence type="ECO:0000313" key="12">
    <source>
        <dbReference type="EMBL" id="MBU9726770.1"/>
    </source>
</evidence>
<dbReference type="Gene3D" id="3.40.50.2300">
    <property type="match status" value="1"/>
</dbReference>
<name>A0ABS6K8C3_9FIRM</name>
<evidence type="ECO:0000256" key="1">
    <source>
        <dbReference type="ARBA" id="ARBA00018672"/>
    </source>
</evidence>
<evidence type="ECO:0000256" key="3">
    <source>
        <dbReference type="ARBA" id="ARBA00023012"/>
    </source>
</evidence>
<keyword evidence="4" id="KW-0805">Transcription regulation</keyword>
<dbReference type="PANTHER" id="PTHR48111">
    <property type="entry name" value="REGULATOR OF RPOS"/>
    <property type="match status" value="1"/>
</dbReference>
<evidence type="ECO:0000256" key="9">
    <source>
        <dbReference type="PROSITE-ProRule" id="PRU01091"/>
    </source>
</evidence>
<dbReference type="CDD" id="cd00383">
    <property type="entry name" value="trans_reg_C"/>
    <property type="match status" value="1"/>
</dbReference>
<dbReference type="SUPFAM" id="SSF52172">
    <property type="entry name" value="CheY-like"/>
    <property type="match status" value="1"/>
</dbReference>
<dbReference type="SMART" id="SM00448">
    <property type="entry name" value="REC"/>
    <property type="match status" value="1"/>
</dbReference>
<dbReference type="Proteomes" id="UP001314681">
    <property type="component" value="Unassembled WGS sequence"/>
</dbReference>
<comment type="function">
    <text evidence="7">May play the central regulatory role in sporulation. It may be an element of the effector pathway responsible for the activation of sporulation genes in response to nutritional stress. Spo0A may act in concert with spo0H (a sigma factor) to control the expression of some genes that are critical to the sporulation process.</text>
</comment>
<keyword evidence="3" id="KW-0902">Two-component regulatory system</keyword>
<dbReference type="RefSeq" id="WP_238726869.1">
    <property type="nucleotide sequence ID" value="NZ_JAHQCX010000007.1"/>
</dbReference>
<comment type="caution">
    <text evidence="12">The sequence shown here is derived from an EMBL/GenBank/DDBJ whole genome shotgun (WGS) entry which is preliminary data.</text>
</comment>
<sequence>MFRILMIDDEPWLLIARKSFLEGKGCRVETAQTSGDAIAHLVRDTYDLILLDVKMPDISGFGLCGEIKKLSQAPIVFLSSLTEEADQLQGFAVGGTDYIQKDCPHELFWAKLQARLAANQGAESIRVFPPLSLDFQRQRATIHGADLTLTQSEFALLTLLSSRPRDIWTVEELFRALWGSNGAVDAQIVQGHLSRMRRKIERAFPRHEFIETVWGKGYRFVPTEIADGR</sequence>
<proteinExistence type="predicted"/>
<reference evidence="12 13" key="1">
    <citation type="submission" date="2021-06" db="EMBL/GenBank/DDBJ databases">
        <title>Description of novel taxa of the family Lachnospiraceae.</title>
        <authorList>
            <person name="Chaplin A.V."/>
            <person name="Sokolova S.R."/>
            <person name="Pikina A.P."/>
            <person name="Korzhanova M."/>
            <person name="Belova V."/>
            <person name="Korostin D."/>
            <person name="Efimov B.A."/>
        </authorList>
    </citation>
    <scope>NUCLEOTIDE SEQUENCE [LARGE SCALE GENOMIC DNA]</scope>
    <source>
        <strain evidence="12 13">ASD4241</strain>
    </source>
</reference>
<keyword evidence="2 8" id="KW-0597">Phosphoprotein</keyword>
<evidence type="ECO:0000256" key="7">
    <source>
        <dbReference type="ARBA" id="ARBA00024867"/>
    </source>
</evidence>
<dbReference type="Pfam" id="PF00486">
    <property type="entry name" value="Trans_reg_C"/>
    <property type="match status" value="1"/>
</dbReference>
<dbReference type="InterPro" id="IPR036388">
    <property type="entry name" value="WH-like_DNA-bd_sf"/>
</dbReference>
<organism evidence="12 13">
    <name type="scientific">Diplocloster modestus</name>
    <dbReference type="NCBI Taxonomy" id="2850322"/>
    <lineage>
        <taxon>Bacteria</taxon>
        <taxon>Bacillati</taxon>
        <taxon>Bacillota</taxon>
        <taxon>Clostridia</taxon>
        <taxon>Lachnospirales</taxon>
        <taxon>Lachnospiraceae</taxon>
        <taxon>Diplocloster</taxon>
    </lineage>
</organism>
<keyword evidence="5 9" id="KW-0238">DNA-binding</keyword>
<dbReference type="SMART" id="SM00862">
    <property type="entry name" value="Trans_reg_C"/>
    <property type="match status" value="1"/>
</dbReference>
<dbReference type="PANTHER" id="PTHR48111:SF1">
    <property type="entry name" value="TWO-COMPONENT RESPONSE REGULATOR ORR33"/>
    <property type="match status" value="1"/>
</dbReference>
<dbReference type="InterPro" id="IPR011006">
    <property type="entry name" value="CheY-like_superfamily"/>
</dbReference>
<protein>
    <recommendedName>
        <fullName evidence="1">Stage 0 sporulation protein A homolog</fullName>
    </recommendedName>
</protein>
<dbReference type="InterPro" id="IPR039420">
    <property type="entry name" value="WalR-like"/>
</dbReference>
<feature type="DNA-binding region" description="OmpR/PhoB-type" evidence="9">
    <location>
        <begin position="123"/>
        <end position="222"/>
    </location>
</feature>
<evidence type="ECO:0000313" key="13">
    <source>
        <dbReference type="Proteomes" id="UP001314681"/>
    </source>
</evidence>
<dbReference type="InterPro" id="IPR001789">
    <property type="entry name" value="Sig_transdc_resp-reg_receiver"/>
</dbReference>
<evidence type="ECO:0000259" key="10">
    <source>
        <dbReference type="PROSITE" id="PS50110"/>
    </source>
</evidence>
<evidence type="ECO:0000259" key="11">
    <source>
        <dbReference type="PROSITE" id="PS51755"/>
    </source>
</evidence>
<evidence type="ECO:0000256" key="8">
    <source>
        <dbReference type="PROSITE-ProRule" id="PRU00169"/>
    </source>
</evidence>
<dbReference type="Pfam" id="PF00072">
    <property type="entry name" value="Response_reg"/>
    <property type="match status" value="1"/>
</dbReference>
<dbReference type="InterPro" id="IPR001867">
    <property type="entry name" value="OmpR/PhoB-type_DNA-bd"/>
</dbReference>
<accession>A0ABS6K8C3</accession>
<evidence type="ECO:0000256" key="4">
    <source>
        <dbReference type="ARBA" id="ARBA00023015"/>
    </source>
</evidence>
<dbReference type="EMBL" id="JAHQCX010000007">
    <property type="protein sequence ID" value="MBU9726770.1"/>
    <property type="molecule type" value="Genomic_DNA"/>
</dbReference>
<gene>
    <name evidence="12" type="ORF">KTH90_12165</name>
</gene>
<feature type="domain" description="OmpR/PhoB-type" evidence="11">
    <location>
        <begin position="123"/>
        <end position="222"/>
    </location>
</feature>